<dbReference type="EMBL" id="BSXN01004735">
    <property type="protein sequence ID" value="GME81757.1"/>
    <property type="molecule type" value="Genomic_DNA"/>
</dbReference>
<keyword evidence="3" id="KW-1185">Reference proteome</keyword>
<comment type="caution">
    <text evidence="2">The sequence shown here is derived from an EMBL/GenBank/DDBJ whole genome shotgun (WGS) entry which is preliminary data.</text>
</comment>
<organism evidence="2 3">
    <name type="scientific">Candida boidinii</name>
    <name type="common">Yeast</name>
    <dbReference type="NCBI Taxonomy" id="5477"/>
    <lineage>
        <taxon>Eukaryota</taxon>
        <taxon>Fungi</taxon>
        <taxon>Dikarya</taxon>
        <taxon>Ascomycota</taxon>
        <taxon>Saccharomycotina</taxon>
        <taxon>Pichiomycetes</taxon>
        <taxon>Pichiales</taxon>
        <taxon>Pichiaceae</taxon>
        <taxon>Ogataea</taxon>
        <taxon>Ogataea/Candida clade</taxon>
    </lineage>
</organism>
<evidence type="ECO:0000313" key="3">
    <source>
        <dbReference type="Proteomes" id="UP001165120"/>
    </source>
</evidence>
<feature type="compositionally biased region" description="Low complexity" evidence="1">
    <location>
        <begin position="79"/>
        <end position="90"/>
    </location>
</feature>
<dbReference type="AlphaFoldDB" id="A0A9W6T9F2"/>
<name>A0A9W6T9F2_CANBO</name>
<evidence type="ECO:0000313" key="2">
    <source>
        <dbReference type="EMBL" id="GME81757.1"/>
    </source>
</evidence>
<dbReference type="Proteomes" id="UP001165120">
    <property type="component" value="Unassembled WGS sequence"/>
</dbReference>
<evidence type="ECO:0000256" key="1">
    <source>
        <dbReference type="SAM" id="MobiDB-lite"/>
    </source>
</evidence>
<accession>A0A9W6T9F2</accession>
<protein>
    <submittedName>
        <fullName evidence="2">Unnamed protein product</fullName>
    </submittedName>
</protein>
<feature type="compositionally biased region" description="Low complexity" evidence="1">
    <location>
        <begin position="98"/>
        <end position="111"/>
    </location>
</feature>
<proteinExistence type="predicted"/>
<feature type="region of interest" description="Disordered" evidence="1">
    <location>
        <begin position="66"/>
        <end position="140"/>
    </location>
</feature>
<sequence length="140" mass="15783">MILCPIFFKYNILASLFMSYIFIKASYNGATYYVDIYGKKLNKEVARLQQEIEALQDLNSKLVPSPVIKPMDHTQDYLDQNNNSSTNINHDNQDDDSNSSLNTSSLHHLNLPESITESITESIAEPIPDSIPDSTPESKN</sequence>
<gene>
    <name evidence="2" type="ORF">Cboi02_000664200</name>
</gene>
<reference evidence="2" key="1">
    <citation type="submission" date="2023-04" db="EMBL/GenBank/DDBJ databases">
        <title>Candida boidinii NBRC 10035.</title>
        <authorList>
            <person name="Ichikawa N."/>
            <person name="Sato H."/>
            <person name="Tonouchi N."/>
        </authorList>
    </citation>
    <scope>NUCLEOTIDE SEQUENCE</scope>
    <source>
        <strain evidence="2">NBRC 10035</strain>
    </source>
</reference>